<dbReference type="HOGENOM" id="CLU_1301287_0_0_1"/>
<evidence type="ECO:0000313" key="2">
    <source>
        <dbReference type="EnsemblPlants" id="LPERR10G00980.1"/>
    </source>
</evidence>
<reference evidence="3" key="2">
    <citation type="submission" date="2013-12" db="EMBL/GenBank/DDBJ databases">
        <authorList>
            <person name="Yu Y."/>
            <person name="Lee S."/>
            <person name="de Baynast K."/>
            <person name="Wissotski M."/>
            <person name="Liu L."/>
            <person name="Talag J."/>
            <person name="Goicoechea J."/>
            <person name="Angelova A."/>
            <person name="Jetty R."/>
            <person name="Kudrna D."/>
            <person name="Golser W."/>
            <person name="Rivera L."/>
            <person name="Zhang J."/>
            <person name="Wing R."/>
        </authorList>
    </citation>
    <scope>NUCLEOTIDE SEQUENCE</scope>
</reference>
<protein>
    <submittedName>
        <fullName evidence="2">Uncharacterized protein</fullName>
    </submittedName>
</protein>
<dbReference type="STRING" id="77586.A0A0D9XHI3"/>
<dbReference type="Gramene" id="LPERR10G00980.1">
    <property type="protein sequence ID" value="LPERR10G00980.1"/>
    <property type="gene ID" value="LPERR10G00980"/>
</dbReference>
<dbReference type="Proteomes" id="UP000032180">
    <property type="component" value="Chromosome 10"/>
</dbReference>
<sequence>MACVTGRSDLLLGGCLHAGFLSPDRSPLHALTLLPPDSGREPIQWRLTRDFAADKLDTAHYFFSLHVQHSVHDGADAEEANMDGKARRGSCCTAGTQLPPNNLFMEPHLLNEAFKKENNIKTLSDARPVWTSKHTIRCTGTRLDLVRRKKQAMMETLIVKMNQGFCYDMIEQYCEYIVKRLNNLQKQRNSCKARNQVHPDTAGSGNNQPNNG</sequence>
<dbReference type="AlphaFoldDB" id="A0A0D9XHI3"/>
<evidence type="ECO:0000256" key="1">
    <source>
        <dbReference type="SAM" id="MobiDB-lite"/>
    </source>
</evidence>
<proteinExistence type="predicted"/>
<reference evidence="2" key="3">
    <citation type="submission" date="2015-04" db="UniProtKB">
        <authorList>
            <consortium name="EnsemblPlants"/>
        </authorList>
    </citation>
    <scope>IDENTIFICATION</scope>
</reference>
<evidence type="ECO:0000313" key="3">
    <source>
        <dbReference type="Proteomes" id="UP000032180"/>
    </source>
</evidence>
<dbReference type="EnsemblPlants" id="LPERR10G00980.1">
    <property type="protein sequence ID" value="LPERR10G00980.1"/>
    <property type="gene ID" value="LPERR10G00980"/>
</dbReference>
<accession>A0A0D9XHI3</accession>
<feature type="compositionally biased region" description="Polar residues" evidence="1">
    <location>
        <begin position="203"/>
        <end position="212"/>
    </location>
</feature>
<organism evidence="2 3">
    <name type="scientific">Leersia perrieri</name>
    <dbReference type="NCBI Taxonomy" id="77586"/>
    <lineage>
        <taxon>Eukaryota</taxon>
        <taxon>Viridiplantae</taxon>
        <taxon>Streptophyta</taxon>
        <taxon>Embryophyta</taxon>
        <taxon>Tracheophyta</taxon>
        <taxon>Spermatophyta</taxon>
        <taxon>Magnoliopsida</taxon>
        <taxon>Liliopsida</taxon>
        <taxon>Poales</taxon>
        <taxon>Poaceae</taxon>
        <taxon>BOP clade</taxon>
        <taxon>Oryzoideae</taxon>
        <taxon>Oryzeae</taxon>
        <taxon>Oryzinae</taxon>
        <taxon>Leersia</taxon>
    </lineage>
</organism>
<name>A0A0D9XHI3_9ORYZ</name>
<keyword evidence="3" id="KW-1185">Reference proteome</keyword>
<feature type="region of interest" description="Disordered" evidence="1">
    <location>
        <begin position="190"/>
        <end position="212"/>
    </location>
</feature>
<reference evidence="2 3" key="1">
    <citation type="submission" date="2012-08" db="EMBL/GenBank/DDBJ databases">
        <title>Oryza genome evolution.</title>
        <authorList>
            <person name="Wing R.A."/>
        </authorList>
    </citation>
    <scope>NUCLEOTIDE SEQUENCE</scope>
</reference>